<evidence type="ECO:0000313" key="1">
    <source>
        <dbReference type="EMBL" id="OMP00323.1"/>
    </source>
</evidence>
<sequence>MGWRRGLQPTLALSKDSGLASCPWPSFLFLL</sequence>
<dbReference type="EMBL" id="AWUE01014945">
    <property type="protein sequence ID" value="OMP00323.1"/>
    <property type="molecule type" value="Genomic_DNA"/>
</dbReference>
<accession>A0A1R3JZP7</accession>
<evidence type="ECO:0000313" key="2">
    <source>
        <dbReference type="Proteomes" id="UP000187203"/>
    </source>
</evidence>
<keyword evidence="2" id="KW-1185">Reference proteome</keyword>
<dbReference type="Proteomes" id="UP000187203">
    <property type="component" value="Unassembled WGS sequence"/>
</dbReference>
<protein>
    <submittedName>
        <fullName evidence="1">Uncharacterized protein</fullName>
    </submittedName>
</protein>
<gene>
    <name evidence="1" type="ORF">COLO4_12775</name>
</gene>
<reference evidence="2" key="1">
    <citation type="submission" date="2013-09" db="EMBL/GenBank/DDBJ databases">
        <title>Corchorus olitorius genome sequencing.</title>
        <authorList>
            <person name="Alam M."/>
            <person name="Haque M.S."/>
            <person name="Islam M.S."/>
            <person name="Emdad E.M."/>
            <person name="Islam M.M."/>
            <person name="Ahmed B."/>
            <person name="Halim A."/>
            <person name="Hossen Q.M.M."/>
            <person name="Hossain M.Z."/>
            <person name="Ahmed R."/>
            <person name="Khan M.M."/>
            <person name="Islam R."/>
            <person name="Rashid M.M."/>
            <person name="Khan S.A."/>
            <person name="Rahman M.S."/>
            <person name="Alam M."/>
            <person name="Yahiya A.S."/>
            <person name="Khan M.S."/>
            <person name="Azam M.S."/>
            <person name="Haque T."/>
            <person name="Lashkar M.Z.H."/>
            <person name="Akhand A.I."/>
            <person name="Morshed G."/>
            <person name="Roy S."/>
            <person name="Uddin K.S."/>
            <person name="Rabeya T."/>
            <person name="Hossain A.S."/>
            <person name="Chowdhury A."/>
            <person name="Snigdha A.R."/>
            <person name="Mortoza M.S."/>
            <person name="Matin S.A."/>
            <person name="Hoque S.M.E."/>
            <person name="Islam M.K."/>
            <person name="Roy D.K."/>
            <person name="Haider R."/>
            <person name="Moosa M.M."/>
            <person name="Elias S.M."/>
            <person name="Hasan A.M."/>
            <person name="Jahan S."/>
            <person name="Shafiuddin M."/>
            <person name="Mahmood N."/>
            <person name="Shommy N.S."/>
        </authorList>
    </citation>
    <scope>NUCLEOTIDE SEQUENCE [LARGE SCALE GENOMIC DNA]</scope>
    <source>
        <strain evidence="2">cv. O-4</strain>
    </source>
</reference>
<comment type="caution">
    <text evidence="1">The sequence shown here is derived from an EMBL/GenBank/DDBJ whole genome shotgun (WGS) entry which is preliminary data.</text>
</comment>
<name>A0A1R3JZP7_9ROSI</name>
<dbReference type="AlphaFoldDB" id="A0A1R3JZP7"/>
<proteinExistence type="predicted"/>
<organism evidence="1 2">
    <name type="scientific">Corchorus olitorius</name>
    <dbReference type="NCBI Taxonomy" id="93759"/>
    <lineage>
        <taxon>Eukaryota</taxon>
        <taxon>Viridiplantae</taxon>
        <taxon>Streptophyta</taxon>
        <taxon>Embryophyta</taxon>
        <taxon>Tracheophyta</taxon>
        <taxon>Spermatophyta</taxon>
        <taxon>Magnoliopsida</taxon>
        <taxon>eudicotyledons</taxon>
        <taxon>Gunneridae</taxon>
        <taxon>Pentapetalae</taxon>
        <taxon>rosids</taxon>
        <taxon>malvids</taxon>
        <taxon>Malvales</taxon>
        <taxon>Malvaceae</taxon>
        <taxon>Grewioideae</taxon>
        <taxon>Apeibeae</taxon>
        <taxon>Corchorus</taxon>
    </lineage>
</organism>